<feature type="non-terminal residue" evidence="3">
    <location>
        <position position="101"/>
    </location>
</feature>
<dbReference type="PROSITE" id="PS50850">
    <property type="entry name" value="MFS"/>
    <property type="match status" value="1"/>
</dbReference>
<proteinExistence type="predicted"/>
<feature type="domain" description="Major facilitator superfamily (MFS) profile" evidence="2">
    <location>
        <begin position="1"/>
        <end position="101"/>
    </location>
</feature>
<organism evidence="3">
    <name type="scientific">marine metagenome</name>
    <dbReference type="NCBI Taxonomy" id="408172"/>
    <lineage>
        <taxon>unclassified sequences</taxon>
        <taxon>metagenomes</taxon>
        <taxon>ecological metagenomes</taxon>
    </lineage>
</organism>
<dbReference type="PANTHER" id="PTHR23534:SF1">
    <property type="entry name" value="MAJOR FACILITATOR SUPERFAMILY PROTEIN"/>
    <property type="match status" value="1"/>
</dbReference>
<protein>
    <recommendedName>
        <fullName evidence="2">Major facilitator superfamily (MFS) profile domain-containing protein</fullName>
    </recommendedName>
</protein>
<keyword evidence="1" id="KW-0812">Transmembrane</keyword>
<gene>
    <name evidence="3" type="ORF">METZ01_LOCUS92811</name>
</gene>
<dbReference type="InterPro" id="IPR036259">
    <property type="entry name" value="MFS_trans_sf"/>
</dbReference>
<dbReference type="GO" id="GO:0022857">
    <property type="term" value="F:transmembrane transporter activity"/>
    <property type="evidence" value="ECO:0007669"/>
    <property type="project" value="InterPro"/>
</dbReference>
<dbReference type="EMBL" id="UINC01008890">
    <property type="protein sequence ID" value="SVA39957.1"/>
    <property type="molecule type" value="Genomic_DNA"/>
</dbReference>
<feature type="transmembrane region" description="Helical" evidence="1">
    <location>
        <begin position="69"/>
        <end position="89"/>
    </location>
</feature>
<dbReference type="SUPFAM" id="SSF103473">
    <property type="entry name" value="MFS general substrate transporter"/>
    <property type="match status" value="1"/>
</dbReference>
<reference evidence="3" key="1">
    <citation type="submission" date="2018-05" db="EMBL/GenBank/DDBJ databases">
        <authorList>
            <person name="Lanie J.A."/>
            <person name="Ng W.-L."/>
            <person name="Kazmierczak K.M."/>
            <person name="Andrzejewski T.M."/>
            <person name="Davidsen T.M."/>
            <person name="Wayne K.J."/>
            <person name="Tettelin H."/>
            <person name="Glass J.I."/>
            <person name="Rusch D."/>
            <person name="Podicherti R."/>
            <person name="Tsui H.-C.T."/>
            <person name="Winkler M.E."/>
        </authorList>
    </citation>
    <scope>NUCLEOTIDE SEQUENCE</scope>
</reference>
<keyword evidence="1" id="KW-1133">Transmembrane helix</keyword>
<accession>A0A381VJW1</accession>
<dbReference type="PANTHER" id="PTHR23534">
    <property type="entry name" value="MFS PERMEASE"/>
    <property type="match status" value="1"/>
</dbReference>
<dbReference type="InterPro" id="IPR020846">
    <property type="entry name" value="MFS_dom"/>
</dbReference>
<evidence type="ECO:0000313" key="3">
    <source>
        <dbReference type="EMBL" id="SVA39957.1"/>
    </source>
</evidence>
<evidence type="ECO:0000256" key="1">
    <source>
        <dbReference type="SAM" id="Phobius"/>
    </source>
</evidence>
<dbReference type="AlphaFoldDB" id="A0A381VJW1"/>
<keyword evidence="1" id="KW-0472">Membrane</keyword>
<evidence type="ECO:0000259" key="2">
    <source>
        <dbReference type="PROSITE" id="PS50850"/>
    </source>
</evidence>
<name>A0A381VJW1_9ZZZZ</name>
<dbReference type="Gene3D" id="1.20.1250.20">
    <property type="entry name" value="MFS general substrate transporter like domains"/>
    <property type="match status" value="1"/>
</dbReference>
<feature type="transmembrane region" description="Helical" evidence="1">
    <location>
        <begin position="36"/>
        <end position="57"/>
    </location>
</feature>
<sequence>MNKNLCLLTLSQVFGFTAATITVFLSGIIGSQIASIKFLATLPTALYVVGTAIFTILAARIMSKIGRRLGFIFAALGSSAASLLAAFAISQQNFILFCISC</sequence>